<feature type="signal peptide" evidence="1">
    <location>
        <begin position="1"/>
        <end position="23"/>
    </location>
</feature>
<dbReference type="Proteomes" id="UP001198163">
    <property type="component" value="Unassembled WGS sequence"/>
</dbReference>
<evidence type="ECO:0008006" key="4">
    <source>
        <dbReference type="Google" id="ProtNLM"/>
    </source>
</evidence>
<comment type="caution">
    <text evidence="2">The sequence shown here is derived from an EMBL/GenBank/DDBJ whole genome shotgun (WGS) entry which is preliminary data.</text>
</comment>
<dbReference type="EMBL" id="JAINWA010000001">
    <property type="protein sequence ID" value="MCD1654241.1"/>
    <property type="molecule type" value="Genomic_DNA"/>
</dbReference>
<protein>
    <recommendedName>
        <fullName evidence="4">DUF5689 domain-containing protein</fullName>
    </recommendedName>
</protein>
<dbReference type="RefSeq" id="WP_230754278.1">
    <property type="nucleotide sequence ID" value="NZ_JAINWA010000001.1"/>
</dbReference>
<name>A0AAE3EGU3_9SPIR</name>
<accession>A0AAE3EGU3</accession>
<reference evidence="2" key="1">
    <citation type="submission" date="2021-08" db="EMBL/GenBank/DDBJ databases">
        <title>Comparative analyses of Brucepasteria parasyntrophica and Teretinema zuelzerae.</title>
        <authorList>
            <person name="Song Y."/>
            <person name="Brune A."/>
        </authorList>
    </citation>
    <scope>NUCLEOTIDE SEQUENCE</scope>
    <source>
        <strain evidence="2">DSM 1903</strain>
    </source>
</reference>
<organism evidence="2 3">
    <name type="scientific">Teretinema zuelzerae</name>
    <dbReference type="NCBI Taxonomy" id="156"/>
    <lineage>
        <taxon>Bacteria</taxon>
        <taxon>Pseudomonadati</taxon>
        <taxon>Spirochaetota</taxon>
        <taxon>Spirochaetia</taxon>
        <taxon>Spirochaetales</taxon>
        <taxon>Treponemataceae</taxon>
        <taxon>Teretinema</taxon>
    </lineage>
</organism>
<keyword evidence="3" id="KW-1185">Reference proteome</keyword>
<evidence type="ECO:0000256" key="1">
    <source>
        <dbReference type="SAM" id="SignalP"/>
    </source>
</evidence>
<keyword evidence="1" id="KW-0732">Signal</keyword>
<gene>
    <name evidence="2" type="ORF">K7J14_05935</name>
</gene>
<dbReference type="AlphaFoldDB" id="A0AAE3EGU3"/>
<evidence type="ECO:0000313" key="2">
    <source>
        <dbReference type="EMBL" id="MCD1654241.1"/>
    </source>
</evidence>
<feature type="chain" id="PRO_5041951369" description="DUF5689 domain-containing protein" evidence="1">
    <location>
        <begin position="24"/>
        <end position="457"/>
    </location>
</feature>
<evidence type="ECO:0000313" key="3">
    <source>
        <dbReference type="Proteomes" id="UP001198163"/>
    </source>
</evidence>
<sequence>MTTNTLIKIAGAALLGAALTGCAPEAFTPDVTSDTSVRANYSAAVSIQTNITAPWSGLVKQEAATLEYQRITLTVTDGVDDDSYIDINVDGSITGFAIYPLGDAVDADALFVRGTAISYQARRISENGVEILMPFTDASIASDYLEVEINPATATFNGGTARLDTDGDRVSGEAEEDLYIDLVDVSSGGTTETTIPALSRGNFRAPCTAYTLGWSANFSSFENTTGTNAVRVTFTSSGPLTSLNEASLQSGIQIEKLNTATGAWATVAPGYDYNETSGVLSADFITAAGEVYRYRQNPYNYAESVAVNGYIHRASYDQTNGFTDTSWTYRAISSADKTFETVDDATLGGVKGSWFLDVETSAENISAATLTVSAVRVFNINADGIPSEVEGFTLSKTSPSTYRINLPARFTPFVNGKCKIMTAPSVIDTDDPDVTTDDDSFTGPTFNGWSVSGLLTY</sequence>
<proteinExistence type="predicted"/>